<dbReference type="AlphaFoldDB" id="A0A2Z2H5I4"/>
<reference evidence="1 2" key="1">
    <citation type="journal article" date="2017" name="Int. J. Syst. Evol. Microbiol.">
        <title>Kushneria konosiri sp. nov., isolated from the Korean salt-fermented seafood Daemi-jeot.</title>
        <authorList>
            <person name="Yun J.H."/>
            <person name="Park S.K."/>
            <person name="Lee J.Y."/>
            <person name="Jung M.J."/>
            <person name="Bae J.W."/>
        </authorList>
    </citation>
    <scope>NUCLEOTIDE SEQUENCE [LARGE SCALE GENOMIC DNA]</scope>
    <source>
        <strain evidence="1 2">X49</strain>
    </source>
</reference>
<dbReference type="KEGG" id="kus:B9G99_06595"/>
<evidence type="ECO:0000313" key="1">
    <source>
        <dbReference type="EMBL" id="ARS52585.1"/>
    </source>
</evidence>
<dbReference type="OrthoDB" id="9791827at2"/>
<sequence length="155" mass="18295">MRDTSSPPSGRSTLGEFSRTLVRKARRTLTSRLDDRLYVSFVYRREFGRFPNLSHPQTFNEKICCRRFDPEPIYTLLSDKYAVRDYVAATVGQHYLIECYGHTRRLTPEMYAQLPQRFVMKGNHGSGFNLLVEDKQQYPFKLLDNIGRRWLDADY</sequence>
<dbReference type="Proteomes" id="UP000250025">
    <property type="component" value="Chromosome"/>
</dbReference>
<evidence type="ECO:0008006" key="3">
    <source>
        <dbReference type="Google" id="ProtNLM"/>
    </source>
</evidence>
<gene>
    <name evidence="1" type="ORF">B9G99_06595</name>
</gene>
<dbReference type="RefSeq" id="WP_086621342.1">
    <property type="nucleotide sequence ID" value="NZ_CP021323.1"/>
</dbReference>
<keyword evidence="2" id="KW-1185">Reference proteome</keyword>
<accession>A0A2Z2H5I4</accession>
<protein>
    <recommendedName>
        <fullName evidence="3">Alpha-L-glutamate ligase-related protein ATP-grasp domain-containing protein</fullName>
    </recommendedName>
</protein>
<dbReference type="EMBL" id="CP021323">
    <property type="protein sequence ID" value="ARS52585.1"/>
    <property type="molecule type" value="Genomic_DNA"/>
</dbReference>
<proteinExistence type="predicted"/>
<organism evidence="1 2">
    <name type="scientific">Kushneria konosiri</name>
    <dbReference type="NCBI Taxonomy" id="698828"/>
    <lineage>
        <taxon>Bacteria</taxon>
        <taxon>Pseudomonadati</taxon>
        <taxon>Pseudomonadota</taxon>
        <taxon>Gammaproteobacteria</taxon>
        <taxon>Oceanospirillales</taxon>
        <taxon>Halomonadaceae</taxon>
        <taxon>Kushneria</taxon>
    </lineage>
</organism>
<evidence type="ECO:0000313" key="2">
    <source>
        <dbReference type="Proteomes" id="UP000250025"/>
    </source>
</evidence>
<name>A0A2Z2H5I4_9GAMM</name>